<evidence type="ECO:0000256" key="1">
    <source>
        <dbReference type="ARBA" id="ARBA00022676"/>
    </source>
</evidence>
<dbReference type="GO" id="GO:0016757">
    <property type="term" value="F:glycosyltransferase activity"/>
    <property type="evidence" value="ECO:0007669"/>
    <property type="project" value="UniProtKB-KW"/>
</dbReference>
<dbReference type="SUPFAM" id="SSF53756">
    <property type="entry name" value="UDP-Glycosyltransferase/glycogen phosphorylase"/>
    <property type="match status" value="1"/>
</dbReference>
<name>A0A1Y5P531_9MICO</name>
<protein>
    <recommendedName>
        <fullName evidence="3">Glycosyltransferase subfamily 4-like N-terminal domain-containing protein</fullName>
    </recommendedName>
</protein>
<dbReference type="Pfam" id="PF13692">
    <property type="entry name" value="Glyco_trans_1_4"/>
    <property type="match status" value="1"/>
</dbReference>
<proteinExistence type="predicted"/>
<keyword evidence="2" id="KW-0808">Transferase</keyword>
<dbReference type="EMBL" id="FLQR01000002">
    <property type="protein sequence ID" value="SBS71201.1"/>
    <property type="molecule type" value="Genomic_DNA"/>
</dbReference>
<dbReference type="Pfam" id="PF13579">
    <property type="entry name" value="Glyco_trans_4_4"/>
    <property type="match status" value="1"/>
</dbReference>
<dbReference type="PANTHER" id="PTHR12526">
    <property type="entry name" value="GLYCOSYLTRANSFERASE"/>
    <property type="match status" value="1"/>
</dbReference>
<evidence type="ECO:0000259" key="3">
    <source>
        <dbReference type="Pfam" id="PF13579"/>
    </source>
</evidence>
<dbReference type="InterPro" id="IPR028098">
    <property type="entry name" value="Glyco_trans_4-like_N"/>
</dbReference>
<evidence type="ECO:0000256" key="2">
    <source>
        <dbReference type="ARBA" id="ARBA00022679"/>
    </source>
</evidence>
<keyword evidence="1" id="KW-0328">Glycosyltransferase</keyword>
<dbReference type="Gene3D" id="3.40.50.2000">
    <property type="entry name" value="Glycogen Phosphorylase B"/>
    <property type="match status" value="2"/>
</dbReference>
<feature type="domain" description="Glycosyltransferase subfamily 4-like N-terminal" evidence="3">
    <location>
        <begin position="35"/>
        <end position="187"/>
    </location>
</feature>
<reference evidence="4" key="1">
    <citation type="submission" date="2016-03" db="EMBL/GenBank/DDBJ databases">
        <authorList>
            <person name="Ploux O."/>
        </authorList>
    </citation>
    <scope>NUCLEOTIDE SEQUENCE</scope>
    <source>
        <strain evidence="4">UC1</strain>
    </source>
</reference>
<evidence type="ECO:0000313" key="4">
    <source>
        <dbReference type="EMBL" id="SBS71201.1"/>
    </source>
</evidence>
<dbReference type="PANTHER" id="PTHR12526:SF510">
    <property type="entry name" value="D-INOSITOL 3-PHOSPHATE GLYCOSYLTRANSFERASE"/>
    <property type="match status" value="1"/>
</dbReference>
<accession>A0A1Y5P531</accession>
<sequence>MTTLTRSGATLASPAAKRSLSIAMIGTRGVPASYGGFETAVEEVGRRLVDRGHEVTVYTRGSETRDREYLGMKVVHLPAVPVKQLETLSHTGLSVMSAMLRKRFDAAFVFNAANSPFLPLLRARGIPVALHMDGLEWKRSKWGARGRAYYRWAEGFGVRWADALIADAPGIREYYDREFGVPTELIRYGAPLLDRAPEDSIRELGLEPGAYHLVVARFEPENHVLDIVEGYHGSGADLPLVVVGSAPYSAEYTRKINEAAAGDARIRLLGGVYDQDLLDALYFHAHTYVHGHSVGGTNPSLLRAMGAGTAVIAYDVGFNHETLGEHGWFFADAAEVQRHFTALERDSSHVTDIGTRVRERAAAQFTWANVAAQYENLALRLANCDSVHSHAKVARRVQLVPAAPGDTRASQKA</sequence>
<gene>
    <name evidence="4" type="ORF">MIPYR_100047</name>
</gene>
<organism evidence="4">
    <name type="scientific">uncultured Microbacterium sp</name>
    <dbReference type="NCBI Taxonomy" id="191216"/>
    <lineage>
        <taxon>Bacteria</taxon>
        <taxon>Bacillati</taxon>
        <taxon>Actinomycetota</taxon>
        <taxon>Actinomycetes</taxon>
        <taxon>Micrococcales</taxon>
        <taxon>Microbacteriaceae</taxon>
        <taxon>Microbacterium</taxon>
        <taxon>environmental samples</taxon>
    </lineage>
</organism>
<dbReference type="AlphaFoldDB" id="A0A1Y5P531"/>